<comment type="caution">
    <text evidence="2">The sequence shown here is derived from an EMBL/GenBank/DDBJ whole genome shotgun (WGS) entry which is preliminary data.</text>
</comment>
<sequence length="92" mass="10053">MEMIVASATLLASAFVLVTLVFWQCSLPNNKLSRRGCPVQWDRDWVDAAHLKIAVPAVIENEKAASEALSTIPTESPAHTEVEHERPPAFAA</sequence>
<name>A0A512JNY7_9HYPH</name>
<feature type="compositionally biased region" description="Basic and acidic residues" evidence="1">
    <location>
        <begin position="78"/>
        <end position="92"/>
    </location>
</feature>
<feature type="region of interest" description="Disordered" evidence="1">
    <location>
        <begin position="66"/>
        <end position="92"/>
    </location>
</feature>
<reference evidence="2 3" key="1">
    <citation type="submission" date="2019-07" db="EMBL/GenBank/DDBJ databases">
        <title>Whole genome shotgun sequence of Methylobacterium gnaphalii NBRC 107716.</title>
        <authorList>
            <person name="Hosoyama A."/>
            <person name="Uohara A."/>
            <person name="Ohji S."/>
            <person name="Ichikawa N."/>
        </authorList>
    </citation>
    <scope>NUCLEOTIDE SEQUENCE [LARGE SCALE GENOMIC DNA]</scope>
    <source>
        <strain evidence="2 3">NBRC 107716</strain>
    </source>
</reference>
<evidence type="ECO:0000256" key="1">
    <source>
        <dbReference type="SAM" id="MobiDB-lite"/>
    </source>
</evidence>
<dbReference type="EMBL" id="BJZV01000022">
    <property type="protein sequence ID" value="GEP11674.1"/>
    <property type="molecule type" value="Genomic_DNA"/>
</dbReference>
<dbReference type="AlphaFoldDB" id="A0A512JNY7"/>
<proteinExistence type="predicted"/>
<organism evidence="2 3">
    <name type="scientific">Methylobacterium gnaphalii</name>
    <dbReference type="NCBI Taxonomy" id="1010610"/>
    <lineage>
        <taxon>Bacteria</taxon>
        <taxon>Pseudomonadati</taxon>
        <taxon>Pseudomonadota</taxon>
        <taxon>Alphaproteobacteria</taxon>
        <taxon>Hyphomicrobiales</taxon>
        <taxon>Methylobacteriaceae</taxon>
        <taxon>Methylobacterium</taxon>
    </lineage>
</organism>
<evidence type="ECO:0000313" key="3">
    <source>
        <dbReference type="Proteomes" id="UP000321750"/>
    </source>
</evidence>
<dbReference type="Proteomes" id="UP000321750">
    <property type="component" value="Unassembled WGS sequence"/>
</dbReference>
<dbReference type="RefSeq" id="WP_147048093.1">
    <property type="nucleotide sequence ID" value="NZ_BJZV01000022.1"/>
</dbReference>
<keyword evidence="3" id="KW-1185">Reference proteome</keyword>
<gene>
    <name evidence="2" type="ORF">MGN01_35190</name>
</gene>
<protein>
    <submittedName>
        <fullName evidence="2">Uncharacterized protein</fullName>
    </submittedName>
</protein>
<accession>A0A512JNY7</accession>
<evidence type="ECO:0000313" key="2">
    <source>
        <dbReference type="EMBL" id="GEP11674.1"/>
    </source>
</evidence>